<dbReference type="SUPFAM" id="SSF51905">
    <property type="entry name" value="FAD/NAD(P)-binding domain"/>
    <property type="match status" value="2"/>
</dbReference>
<sequence length="544" mass="60178">MYQSVRWTGSRGFLFGFSVALNSFGWNQATVCEEHRYQRGQAGVGSMPARQFYRYVICGGGTAAQAALRELLRGDPSASILVVAEEVRPPYNNSALWRWYRGKAAIGENGEDVLEQLDIDLNKNRGQEWVQDRLASIDCAENRMILRSGATVQYENCLLAIGGCSAPPSWGENSRVIDGRTESGQKKLLQILERSSEEVTHVTVVGGGIAACYMASIISASEMAHVTMVFPDTQPLARLLPKYITGYVTKHLKAHGIEILPYRLLHWVQDRGEETEIYCSKVYDSSDVTGILTDAVVLAPTRVPAGSDSGFDLRLDERLESNGRTGGIDTNRELLAASNVYVAGDLVSSAGNRIQSHANAMASGKVAAMNMLGGRHVLSEPLVYTADIPVVNARVTFLGEVSAEQETYAYFASDKKKNEFDCPGIIFYVRKRSAQICGITLWNCDEEAGKKLLKVVGHDFKDRMTMDQKLYSLTESLLKNGEENISLVRYVRPGRTYNKGAHPEDDETLWQAKPRPQGGSAKQMNMQNFRNAMEGIHVRGRQQN</sequence>
<keyword evidence="2" id="KW-0274">FAD</keyword>
<dbReference type="EMBL" id="HBHW01031109">
    <property type="protein sequence ID" value="CAE0055999.1"/>
    <property type="molecule type" value="Transcribed_RNA"/>
</dbReference>
<evidence type="ECO:0000259" key="4">
    <source>
        <dbReference type="Pfam" id="PF07992"/>
    </source>
</evidence>
<dbReference type="AlphaFoldDB" id="A0A7S2ZYX1"/>
<dbReference type="PANTHER" id="PTHR43557">
    <property type="entry name" value="APOPTOSIS-INDUCING FACTOR 1"/>
    <property type="match status" value="1"/>
</dbReference>
<feature type="domain" description="FAD/NAD(P)-binding" evidence="4">
    <location>
        <begin position="53"/>
        <end position="364"/>
    </location>
</feature>
<reference evidence="5" key="1">
    <citation type="submission" date="2021-01" db="EMBL/GenBank/DDBJ databases">
        <authorList>
            <person name="Corre E."/>
            <person name="Pelletier E."/>
            <person name="Niang G."/>
            <person name="Scheremetjew M."/>
            <person name="Finn R."/>
            <person name="Kale V."/>
            <person name="Holt S."/>
            <person name="Cochrane G."/>
            <person name="Meng A."/>
            <person name="Brown T."/>
            <person name="Cohen L."/>
        </authorList>
    </citation>
    <scope>NUCLEOTIDE SEQUENCE</scope>
    <source>
        <strain evidence="5">CCMP 769</strain>
    </source>
</reference>
<dbReference type="GO" id="GO:0005739">
    <property type="term" value="C:mitochondrion"/>
    <property type="evidence" value="ECO:0007669"/>
    <property type="project" value="TreeGrafter"/>
</dbReference>
<dbReference type="GO" id="GO:0033108">
    <property type="term" value="P:mitochondrial respiratory chain complex assembly"/>
    <property type="evidence" value="ECO:0007669"/>
    <property type="project" value="TreeGrafter"/>
</dbReference>
<dbReference type="PANTHER" id="PTHR43557:SF4">
    <property type="entry name" value="APOPTOSIS-INDUCING FACTOR 1, MITOCHONDRIAL"/>
    <property type="match status" value="1"/>
</dbReference>
<dbReference type="GO" id="GO:0016174">
    <property type="term" value="F:NAD(P)H oxidase H2O2-forming activity"/>
    <property type="evidence" value="ECO:0007669"/>
    <property type="project" value="TreeGrafter"/>
</dbReference>
<evidence type="ECO:0000256" key="1">
    <source>
        <dbReference type="ARBA" id="ARBA00022630"/>
    </source>
</evidence>
<dbReference type="GO" id="GO:0012501">
    <property type="term" value="P:programmed cell death"/>
    <property type="evidence" value="ECO:0007669"/>
    <property type="project" value="TreeGrafter"/>
</dbReference>
<organism evidence="5">
    <name type="scientific">Rhodosorus marinus</name>
    <dbReference type="NCBI Taxonomy" id="101924"/>
    <lineage>
        <taxon>Eukaryota</taxon>
        <taxon>Rhodophyta</taxon>
        <taxon>Stylonematophyceae</taxon>
        <taxon>Stylonematales</taxon>
        <taxon>Stylonemataceae</taxon>
        <taxon>Rhodosorus</taxon>
    </lineage>
</organism>
<keyword evidence="3" id="KW-0560">Oxidoreductase</keyword>
<dbReference type="InterPro" id="IPR036188">
    <property type="entry name" value="FAD/NAD-bd_sf"/>
</dbReference>
<dbReference type="Pfam" id="PF07992">
    <property type="entry name" value="Pyr_redox_2"/>
    <property type="match status" value="1"/>
</dbReference>
<evidence type="ECO:0000256" key="2">
    <source>
        <dbReference type="ARBA" id="ARBA00022827"/>
    </source>
</evidence>
<accession>A0A7S2ZYX1</accession>
<proteinExistence type="predicted"/>
<dbReference type="InterPro" id="IPR050446">
    <property type="entry name" value="FAD-oxidoreductase/Apoptosis"/>
</dbReference>
<dbReference type="InterPro" id="IPR023753">
    <property type="entry name" value="FAD/NAD-binding_dom"/>
</dbReference>
<keyword evidence="1" id="KW-0285">Flavoprotein</keyword>
<protein>
    <recommendedName>
        <fullName evidence="4">FAD/NAD(P)-binding domain-containing protein</fullName>
    </recommendedName>
</protein>
<dbReference type="Gene3D" id="3.50.50.60">
    <property type="entry name" value="FAD/NAD(P)-binding domain"/>
    <property type="match status" value="2"/>
</dbReference>
<evidence type="ECO:0000313" key="5">
    <source>
        <dbReference type="EMBL" id="CAE0055999.1"/>
    </source>
</evidence>
<evidence type="ECO:0000256" key="3">
    <source>
        <dbReference type="ARBA" id="ARBA00023002"/>
    </source>
</evidence>
<name>A0A7S2ZYX1_9RHOD</name>
<gene>
    <name evidence="5" type="ORF">RMAR00112_LOCUS24040</name>
</gene>
<dbReference type="GO" id="GO:0071949">
    <property type="term" value="F:FAD binding"/>
    <property type="evidence" value="ECO:0007669"/>
    <property type="project" value="TreeGrafter"/>
</dbReference>